<name>A0ABR1W3C4_9PEZI</name>
<keyword evidence="2" id="KW-1185">Reference proteome</keyword>
<reference evidence="1 2" key="1">
    <citation type="submission" date="2023-01" db="EMBL/GenBank/DDBJ databases">
        <title>Analysis of 21 Apiospora genomes using comparative genomics revels a genus with tremendous synthesis potential of carbohydrate active enzymes and secondary metabolites.</title>
        <authorList>
            <person name="Sorensen T."/>
        </authorList>
    </citation>
    <scope>NUCLEOTIDE SEQUENCE [LARGE SCALE GENOMIC DNA]</scope>
    <source>
        <strain evidence="1 2">CBS 83171</strain>
    </source>
</reference>
<comment type="caution">
    <text evidence="1">The sequence shown here is derived from an EMBL/GenBank/DDBJ whole genome shotgun (WGS) entry which is preliminary data.</text>
</comment>
<protein>
    <submittedName>
        <fullName evidence="1">Uncharacterized protein</fullName>
    </submittedName>
</protein>
<evidence type="ECO:0000313" key="1">
    <source>
        <dbReference type="EMBL" id="KAK8077984.1"/>
    </source>
</evidence>
<accession>A0ABR1W3C4</accession>
<dbReference type="EMBL" id="JAQQWM010000002">
    <property type="protein sequence ID" value="KAK8077984.1"/>
    <property type="molecule type" value="Genomic_DNA"/>
</dbReference>
<evidence type="ECO:0000313" key="2">
    <source>
        <dbReference type="Proteomes" id="UP001446871"/>
    </source>
</evidence>
<dbReference type="Proteomes" id="UP001446871">
    <property type="component" value="Unassembled WGS sequence"/>
</dbReference>
<proteinExistence type="predicted"/>
<organism evidence="1 2">
    <name type="scientific">Apiospora saccharicola</name>
    <dbReference type="NCBI Taxonomy" id="335842"/>
    <lineage>
        <taxon>Eukaryota</taxon>
        <taxon>Fungi</taxon>
        <taxon>Dikarya</taxon>
        <taxon>Ascomycota</taxon>
        <taxon>Pezizomycotina</taxon>
        <taxon>Sordariomycetes</taxon>
        <taxon>Xylariomycetidae</taxon>
        <taxon>Amphisphaeriales</taxon>
        <taxon>Apiosporaceae</taxon>
        <taxon>Apiospora</taxon>
    </lineage>
</organism>
<sequence>MLLWETNNYSREPEDAVAKVLGGTLLFQQLLACTTNELNGFRFGSISRVNTALAVTVFYPGLCYFTQHLYHWTDRVYERQVQLSRKANRAELLNNPFLGREEKEKKLAATPKSPREIGFMNPIFASFCFATFALNLRAWRLDSSLSCFYYIWSPRTRIGAGVLKNIRQATTSTPLTGALAIFACSTLYKYKNEADKYQERSL</sequence>
<gene>
    <name evidence="1" type="ORF">PG996_004154</name>
</gene>